<reference evidence="1" key="1">
    <citation type="journal article" date="2022" name="bioRxiv">
        <title>Sequencing and chromosome-scale assembly of the giantPleurodeles waltlgenome.</title>
        <authorList>
            <person name="Brown T."/>
            <person name="Elewa A."/>
            <person name="Iarovenko S."/>
            <person name="Subramanian E."/>
            <person name="Araus A.J."/>
            <person name="Petzold A."/>
            <person name="Susuki M."/>
            <person name="Suzuki K.-i.T."/>
            <person name="Hayashi T."/>
            <person name="Toyoda A."/>
            <person name="Oliveira C."/>
            <person name="Osipova E."/>
            <person name="Leigh N.D."/>
            <person name="Simon A."/>
            <person name="Yun M.H."/>
        </authorList>
    </citation>
    <scope>NUCLEOTIDE SEQUENCE</scope>
    <source>
        <strain evidence="1">20211129_DDA</strain>
        <tissue evidence="1">Liver</tissue>
    </source>
</reference>
<sequence length="142" mass="15320">MEARGPRAAWVWAGGGAQSPEGHRLRELVAAPGPGYIAEDTKYAKEASLRARTRVPGGLRSLKLVNCPGAPGASLFSKACRQTAAHHRGTADVCVELRVQHGSMVHFFFSSEEAGDWLDTLPQSLDFGCPQRDRDSSTVECQ</sequence>
<dbReference type="Proteomes" id="UP001066276">
    <property type="component" value="Chromosome 3_2"/>
</dbReference>
<keyword evidence="2" id="KW-1185">Reference proteome</keyword>
<proteinExistence type="predicted"/>
<protein>
    <submittedName>
        <fullName evidence="1">Uncharacterized protein</fullName>
    </submittedName>
</protein>
<organism evidence="1 2">
    <name type="scientific">Pleurodeles waltl</name>
    <name type="common">Iberian ribbed newt</name>
    <dbReference type="NCBI Taxonomy" id="8319"/>
    <lineage>
        <taxon>Eukaryota</taxon>
        <taxon>Metazoa</taxon>
        <taxon>Chordata</taxon>
        <taxon>Craniata</taxon>
        <taxon>Vertebrata</taxon>
        <taxon>Euteleostomi</taxon>
        <taxon>Amphibia</taxon>
        <taxon>Batrachia</taxon>
        <taxon>Caudata</taxon>
        <taxon>Salamandroidea</taxon>
        <taxon>Salamandridae</taxon>
        <taxon>Pleurodelinae</taxon>
        <taxon>Pleurodeles</taxon>
    </lineage>
</organism>
<dbReference type="AlphaFoldDB" id="A0AAV7TRU4"/>
<gene>
    <name evidence="1" type="ORF">NDU88_004551</name>
</gene>
<comment type="caution">
    <text evidence="1">The sequence shown here is derived from an EMBL/GenBank/DDBJ whole genome shotgun (WGS) entry which is preliminary data.</text>
</comment>
<evidence type="ECO:0000313" key="1">
    <source>
        <dbReference type="EMBL" id="KAJ1179317.1"/>
    </source>
</evidence>
<name>A0AAV7TRU4_PLEWA</name>
<accession>A0AAV7TRU4</accession>
<evidence type="ECO:0000313" key="2">
    <source>
        <dbReference type="Proteomes" id="UP001066276"/>
    </source>
</evidence>
<dbReference type="EMBL" id="JANPWB010000006">
    <property type="protein sequence ID" value="KAJ1179317.1"/>
    <property type="molecule type" value="Genomic_DNA"/>
</dbReference>